<dbReference type="Proteomes" id="UP001172681">
    <property type="component" value="Unassembled WGS sequence"/>
</dbReference>
<dbReference type="AlphaFoldDB" id="A0AA39D2Y7"/>
<reference evidence="2" key="1">
    <citation type="submission" date="2022-10" db="EMBL/GenBank/DDBJ databases">
        <title>Culturing micro-colonial fungi from biological soil crusts in the Mojave desert and describing Neophaeococcomyces mojavensis, and introducing the new genera and species Taxawa tesnikishii.</title>
        <authorList>
            <person name="Kurbessoian T."/>
            <person name="Stajich J.E."/>
        </authorList>
    </citation>
    <scope>NUCLEOTIDE SEQUENCE</scope>
    <source>
        <strain evidence="2">TK_35</strain>
    </source>
</reference>
<protein>
    <recommendedName>
        <fullName evidence="1">Aminoglycoside phosphotransferase domain-containing protein</fullName>
    </recommendedName>
</protein>
<proteinExistence type="predicted"/>
<dbReference type="InterPro" id="IPR002575">
    <property type="entry name" value="Aminoglycoside_PTrfase"/>
</dbReference>
<keyword evidence="3" id="KW-1185">Reference proteome</keyword>
<dbReference type="Pfam" id="PF01636">
    <property type="entry name" value="APH"/>
    <property type="match status" value="1"/>
</dbReference>
<dbReference type="PANTHER" id="PTHR21310:SF55">
    <property type="entry name" value="AMINOGLYCOSIDE PHOSPHOTRANSFERASE DOMAIN-CONTAINING PROTEIN"/>
    <property type="match status" value="1"/>
</dbReference>
<gene>
    <name evidence="2" type="ORF">H2204_002255</name>
</gene>
<dbReference type="InterPro" id="IPR051678">
    <property type="entry name" value="AGP_Transferase"/>
</dbReference>
<evidence type="ECO:0000313" key="2">
    <source>
        <dbReference type="EMBL" id="KAJ9642607.1"/>
    </source>
</evidence>
<feature type="domain" description="Aminoglycoside phosphotransferase" evidence="1">
    <location>
        <begin position="70"/>
        <end position="283"/>
    </location>
</feature>
<name>A0AA39D2Y7_9EURO</name>
<dbReference type="InterPro" id="IPR011009">
    <property type="entry name" value="Kinase-like_dom_sf"/>
</dbReference>
<accession>A0AA39D2Y7</accession>
<dbReference type="SUPFAM" id="SSF56112">
    <property type="entry name" value="Protein kinase-like (PK-like)"/>
    <property type="match status" value="1"/>
</dbReference>
<dbReference type="EMBL" id="JAPDRN010000009">
    <property type="protein sequence ID" value="KAJ9642607.1"/>
    <property type="molecule type" value="Genomic_DNA"/>
</dbReference>
<organism evidence="2 3">
    <name type="scientific">Knufia peltigerae</name>
    <dbReference type="NCBI Taxonomy" id="1002370"/>
    <lineage>
        <taxon>Eukaryota</taxon>
        <taxon>Fungi</taxon>
        <taxon>Dikarya</taxon>
        <taxon>Ascomycota</taxon>
        <taxon>Pezizomycotina</taxon>
        <taxon>Eurotiomycetes</taxon>
        <taxon>Chaetothyriomycetidae</taxon>
        <taxon>Chaetothyriales</taxon>
        <taxon>Trichomeriaceae</taxon>
        <taxon>Knufia</taxon>
    </lineage>
</organism>
<comment type="caution">
    <text evidence="2">The sequence shown here is derived from an EMBL/GenBank/DDBJ whole genome shotgun (WGS) entry which is preliminary data.</text>
</comment>
<dbReference type="PANTHER" id="PTHR21310">
    <property type="entry name" value="AMINOGLYCOSIDE PHOSPHOTRANSFERASE-RELATED-RELATED"/>
    <property type="match status" value="1"/>
</dbReference>
<evidence type="ECO:0000313" key="3">
    <source>
        <dbReference type="Proteomes" id="UP001172681"/>
    </source>
</evidence>
<evidence type="ECO:0000259" key="1">
    <source>
        <dbReference type="Pfam" id="PF01636"/>
    </source>
</evidence>
<dbReference type="Gene3D" id="3.90.1200.10">
    <property type="match status" value="1"/>
</dbReference>
<sequence>MKTLGTGNEAPDDLDYTDPTLKFKTLVRADDYTVSLGPDRDELCCNCGWNTRNQEESSYGSRVRIIHTRDNSAIWTIGTQWILRDQPRDRFLGNNYITLKFLHEQRGLNIPIPQEIRRLGKPTDPIQFTLESRVPGNPLRGFWPTLSQEEKAGYSRQIVDFLRQLRQFTAPRPQKVDGSQLDDVFLAECSSNQPGNCFKIGYSADEWLDNLGPDLRMGLSKIHKTVDPVVIEEKFQELKASFPSCEPYVLTHGDLNLSNIIAKDGKIQGIVDWERAGYYPWWMEQQLFWKQGDSYMHELLGPVWEELMPEFDPPELIAKKIFPAAKAFGYCDHEHLGIGKGWSKPPFCKCRPVQGGFSAKDWGTPLSCKITGLRAEQEALLEGYKRKDPWAEDAHVPPVEE</sequence>